<evidence type="ECO:0000313" key="4">
    <source>
        <dbReference type="Proteomes" id="UP000177626"/>
    </source>
</evidence>
<dbReference type="CDD" id="cd03801">
    <property type="entry name" value="GT4_PimA-like"/>
    <property type="match status" value="1"/>
</dbReference>
<dbReference type="PANTHER" id="PTHR45947">
    <property type="entry name" value="SULFOQUINOVOSYL TRANSFERASE SQD2"/>
    <property type="match status" value="1"/>
</dbReference>
<feature type="domain" description="Glycosyltransferase subfamily 4-like N-terminal" evidence="2">
    <location>
        <begin position="16"/>
        <end position="176"/>
    </location>
</feature>
<dbReference type="Proteomes" id="UP000177626">
    <property type="component" value="Unassembled WGS sequence"/>
</dbReference>
<dbReference type="PANTHER" id="PTHR45947:SF3">
    <property type="entry name" value="SULFOQUINOVOSYL TRANSFERASE SQD2"/>
    <property type="match status" value="1"/>
</dbReference>
<evidence type="ECO:0000259" key="1">
    <source>
        <dbReference type="Pfam" id="PF00534"/>
    </source>
</evidence>
<dbReference type="AlphaFoldDB" id="A0A1G2BZV9"/>
<dbReference type="InterPro" id="IPR028098">
    <property type="entry name" value="Glyco_trans_4-like_N"/>
</dbReference>
<sequence length="381" mass="43340">MKIAEVTSTFPPYKAGMGNVAYYNAWSLTTLGHDVTVFTTKYKQNAFYSDEYPFKVQRLGAWFKYGNAGILPQLFYKLHNFDVIHLHYPFFGGAEIIYFLDKIKDLNLVVTYHMDVVGRGLASKFFKWHQNYVTPKILDRADKIIVTSYDYARNSNLKNRLEAEPEKFVEIPIGVNQLLFKPRYRDSKIIDQYDLYNKKVILFVGALDKAHYFKGVNVLIQAIKKLNARDDFKVIIVGEGDLRQSYQSVVDSLGLSRKIVFTGFVSDDLLPKFYSVANMLILPSTDKSEAFGTVSLEAMASAVPVITSDLPGVRSVVEKKKTGLLVKPGNVDNLADMIEYLLKNPAVAKEYGRAGREKILEKYTWDKITTKLDDLIKSITK</sequence>
<dbReference type="EMBL" id="MHKQ01000005">
    <property type="protein sequence ID" value="OGY94688.1"/>
    <property type="molecule type" value="Genomic_DNA"/>
</dbReference>
<protein>
    <recommendedName>
        <fullName evidence="5">Glycosyltransferase subfamily 4-like N-terminal domain-containing protein</fullName>
    </recommendedName>
</protein>
<dbReference type="SUPFAM" id="SSF53756">
    <property type="entry name" value="UDP-Glycosyltransferase/glycogen phosphorylase"/>
    <property type="match status" value="1"/>
</dbReference>
<name>A0A1G2BZV9_9BACT</name>
<proteinExistence type="predicted"/>
<dbReference type="InterPro" id="IPR001296">
    <property type="entry name" value="Glyco_trans_1"/>
</dbReference>
<evidence type="ECO:0008006" key="5">
    <source>
        <dbReference type="Google" id="ProtNLM"/>
    </source>
</evidence>
<dbReference type="GO" id="GO:0016757">
    <property type="term" value="F:glycosyltransferase activity"/>
    <property type="evidence" value="ECO:0007669"/>
    <property type="project" value="InterPro"/>
</dbReference>
<comment type="caution">
    <text evidence="3">The sequence shown here is derived from an EMBL/GenBank/DDBJ whole genome shotgun (WGS) entry which is preliminary data.</text>
</comment>
<dbReference type="Gene3D" id="3.40.50.2000">
    <property type="entry name" value="Glycogen Phosphorylase B"/>
    <property type="match status" value="2"/>
</dbReference>
<gene>
    <name evidence="3" type="ORF">A2406_02595</name>
</gene>
<evidence type="ECO:0000313" key="3">
    <source>
        <dbReference type="EMBL" id="OGY94688.1"/>
    </source>
</evidence>
<reference evidence="3 4" key="1">
    <citation type="journal article" date="2016" name="Nat. Commun.">
        <title>Thousands of microbial genomes shed light on interconnected biogeochemical processes in an aquifer system.</title>
        <authorList>
            <person name="Anantharaman K."/>
            <person name="Brown C.T."/>
            <person name="Hug L.A."/>
            <person name="Sharon I."/>
            <person name="Castelle C.J."/>
            <person name="Probst A.J."/>
            <person name="Thomas B.C."/>
            <person name="Singh A."/>
            <person name="Wilkins M.J."/>
            <person name="Karaoz U."/>
            <person name="Brodie E.L."/>
            <person name="Williams K.H."/>
            <person name="Hubbard S.S."/>
            <person name="Banfield J.F."/>
        </authorList>
    </citation>
    <scope>NUCLEOTIDE SEQUENCE [LARGE SCALE GENOMIC DNA]</scope>
</reference>
<organism evidence="3 4">
    <name type="scientific">Candidatus Komeilibacteria bacterium RIFOXYC1_FULL_37_11</name>
    <dbReference type="NCBI Taxonomy" id="1798555"/>
    <lineage>
        <taxon>Bacteria</taxon>
        <taxon>Candidatus Komeiliibacteriota</taxon>
    </lineage>
</organism>
<dbReference type="Pfam" id="PF00534">
    <property type="entry name" value="Glycos_transf_1"/>
    <property type="match status" value="1"/>
</dbReference>
<accession>A0A1G2BZV9</accession>
<dbReference type="InterPro" id="IPR050194">
    <property type="entry name" value="Glycosyltransferase_grp1"/>
</dbReference>
<feature type="domain" description="Glycosyl transferase family 1" evidence="1">
    <location>
        <begin position="197"/>
        <end position="357"/>
    </location>
</feature>
<dbReference type="Pfam" id="PF13439">
    <property type="entry name" value="Glyco_transf_4"/>
    <property type="match status" value="1"/>
</dbReference>
<evidence type="ECO:0000259" key="2">
    <source>
        <dbReference type="Pfam" id="PF13439"/>
    </source>
</evidence>